<evidence type="ECO:0000256" key="6">
    <source>
        <dbReference type="SAM" id="SignalP"/>
    </source>
</evidence>
<dbReference type="GO" id="GO:0020037">
    <property type="term" value="F:heme binding"/>
    <property type="evidence" value="ECO:0007669"/>
    <property type="project" value="InterPro"/>
</dbReference>
<accession>A0A7W4ZBI9</accession>
<evidence type="ECO:0000313" key="9">
    <source>
        <dbReference type="Proteomes" id="UP000535937"/>
    </source>
</evidence>
<dbReference type="GO" id="GO:0009055">
    <property type="term" value="F:electron transfer activity"/>
    <property type="evidence" value="ECO:0007669"/>
    <property type="project" value="InterPro"/>
</dbReference>
<dbReference type="RefSeq" id="WP_246395250.1">
    <property type="nucleotide sequence ID" value="NZ_JACHWZ010000044.1"/>
</dbReference>
<dbReference type="Gene3D" id="1.10.760.10">
    <property type="entry name" value="Cytochrome c-like domain"/>
    <property type="match status" value="1"/>
</dbReference>
<keyword evidence="5" id="KW-0408">Iron</keyword>
<dbReference type="InterPro" id="IPR009056">
    <property type="entry name" value="Cyt_c-like_dom"/>
</dbReference>
<evidence type="ECO:0000256" key="2">
    <source>
        <dbReference type="ARBA" id="ARBA00022617"/>
    </source>
</evidence>
<evidence type="ECO:0000259" key="7">
    <source>
        <dbReference type="Pfam" id="PF13442"/>
    </source>
</evidence>
<comment type="caution">
    <text evidence="8">The sequence shown here is derived from an EMBL/GenBank/DDBJ whole genome shotgun (WGS) entry which is preliminary data.</text>
</comment>
<dbReference type="Pfam" id="PF13442">
    <property type="entry name" value="Cytochrome_CBB3"/>
    <property type="match status" value="1"/>
</dbReference>
<dbReference type="InterPro" id="IPR002323">
    <property type="entry name" value="Cyt_CIE"/>
</dbReference>
<protein>
    <submittedName>
        <fullName evidence="8">Cytochrome c5</fullName>
    </submittedName>
</protein>
<dbReference type="SUPFAM" id="SSF46626">
    <property type="entry name" value="Cytochrome c"/>
    <property type="match status" value="1"/>
</dbReference>
<keyword evidence="9" id="KW-1185">Reference proteome</keyword>
<keyword evidence="2" id="KW-0349">Heme</keyword>
<feature type="domain" description="Cytochrome c" evidence="7">
    <location>
        <begin position="44"/>
        <end position="117"/>
    </location>
</feature>
<keyword evidence="1" id="KW-0813">Transport</keyword>
<dbReference type="PROSITE" id="PS51257">
    <property type="entry name" value="PROKAR_LIPOPROTEIN"/>
    <property type="match status" value="1"/>
</dbReference>
<evidence type="ECO:0000313" key="8">
    <source>
        <dbReference type="EMBL" id="MBB3063656.1"/>
    </source>
</evidence>
<gene>
    <name evidence="8" type="ORF">FHS09_004521</name>
</gene>
<evidence type="ECO:0000256" key="3">
    <source>
        <dbReference type="ARBA" id="ARBA00022723"/>
    </source>
</evidence>
<feature type="signal peptide" evidence="6">
    <location>
        <begin position="1"/>
        <end position="26"/>
    </location>
</feature>
<keyword evidence="3" id="KW-0479">Metal-binding</keyword>
<organism evidence="8 9">
    <name type="scientific">Microbulbifer rhizosphaerae</name>
    <dbReference type="NCBI Taxonomy" id="1562603"/>
    <lineage>
        <taxon>Bacteria</taxon>
        <taxon>Pseudomonadati</taxon>
        <taxon>Pseudomonadota</taxon>
        <taxon>Gammaproteobacteria</taxon>
        <taxon>Cellvibrionales</taxon>
        <taxon>Microbulbiferaceae</taxon>
        <taxon>Microbulbifer</taxon>
    </lineage>
</organism>
<keyword evidence="6" id="KW-0732">Signal</keyword>
<keyword evidence="4" id="KW-0249">Electron transport</keyword>
<feature type="chain" id="PRO_5030609237" evidence="6">
    <location>
        <begin position="27"/>
        <end position="123"/>
    </location>
</feature>
<evidence type="ECO:0000256" key="4">
    <source>
        <dbReference type="ARBA" id="ARBA00022982"/>
    </source>
</evidence>
<sequence length="123" mass="13843">MTKYRRQMRRNCLVAALLLLSTACSPDEPAVNTAAEHNPRTSREEIQEIYLRSCHSCHATGVAGAPRTGDTDAWAPRLEQGMDTLVTHVEKGYQAMPPRGLCFDCTREEYAALIRFMAEDRDQ</sequence>
<dbReference type="PANTHER" id="PTHR40942">
    <property type="match status" value="1"/>
</dbReference>
<reference evidence="8 9" key="1">
    <citation type="submission" date="2020-08" db="EMBL/GenBank/DDBJ databases">
        <title>Genomic Encyclopedia of Type Strains, Phase III (KMG-III): the genomes of soil and plant-associated and newly described type strains.</title>
        <authorList>
            <person name="Whitman W."/>
        </authorList>
    </citation>
    <scope>NUCLEOTIDE SEQUENCE [LARGE SCALE GENOMIC DNA]</scope>
    <source>
        <strain evidence="8 9">CECT 8799</strain>
    </source>
</reference>
<dbReference type="PRINTS" id="PR00607">
    <property type="entry name" value="CYTCHROMECIE"/>
</dbReference>
<dbReference type="InterPro" id="IPR036909">
    <property type="entry name" value="Cyt_c-like_dom_sf"/>
</dbReference>
<proteinExistence type="predicted"/>
<dbReference type="AlphaFoldDB" id="A0A7W4ZBI9"/>
<evidence type="ECO:0000256" key="1">
    <source>
        <dbReference type="ARBA" id="ARBA00022448"/>
    </source>
</evidence>
<name>A0A7W4ZBI9_9GAMM</name>
<dbReference type="Proteomes" id="UP000535937">
    <property type="component" value="Unassembled WGS sequence"/>
</dbReference>
<dbReference type="EMBL" id="JACHWZ010000044">
    <property type="protein sequence ID" value="MBB3063656.1"/>
    <property type="molecule type" value="Genomic_DNA"/>
</dbReference>
<dbReference type="GO" id="GO:0005506">
    <property type="term" value="F:iron ion binding"/>
    <property type="evidence" value="ECO:0007669"/>
    <property type="project" value="InterPro"/>
</dbReference>
<evidence type="ECO:0000256" key="5">
    <source>
        <dbReference type="ARBA" id="ARBA00023004"/>
    </source>
</evidence>
<dbReference type="PANTHER" id="PTHR40942:SF4">
    <property type="entry name" value="CYTOCHROME C5"/>
    <property type="match status" value="1"/>
</dbReference>